<evidence type="ECO:0000256" key="1">
    <source>
        <dbReference type="ARBA" id="ARBA00009725"/>
    </source>
</evidence>
<proteinExistence type="inferred from homology"/>
<dbReference type="InterPro" id="IPR029063">
    <property type="entry name" value="SAM-dependent_MTases_sf"/>
</dbReference>
<feature type="region of interest" description="Disordered" evidence="8">
    <location>
        <begin position="184"/>
        <end position="248"/>
    </location>
</feature>
<comment type="similarity">
    <text evidence="1">Belongs to the methyltransferase superfamily. METL family.</text>
</comment>
<dbReference type="InterPro" id="IPR027417">
    <property type="entry name" value="P-loop_NTPase"/>
</dbReference>
<feature type="compositionally biased region" description="Basic and acidic residues" evidence="8">
    <location>
        <begin position="190"/>
        <end position="199"/>
    </location>
</feature>
<keyword evidence="7" id="KW-0479">Metal-binding</keyword>
<evidence type="ECO:0000256" key="7">
    <source>
        <dbReference type="PIRSR" id="PIRSR606689-2"/>
    </source>
</evidence>
<evidence type="ECO:0000256" key="8">
    <source>
        <dbReference type="SAM" id="MobiDB-lite"/>
    </source>
</evidence>
<dbReference type="PRINTS" id="PR00328">
    <property type="entry name" value="SAR1GTPBP"/>
</dbReference>
<dbReference type="GO" id="GO:0005525">
    <property type="term" value="F:GTP binding"/>
    <property type="evidence" value="ECO:0007669"/>
    <property type="project" value="UniProtKB-KW"/>
</dbReference>
<dbReference type="AlphaFoldDB" id="A0A081CK55"/>
<dbReference type="RefSeq" id="XP_014654704.1">
    <property type="nucleotide sequence ID" value="XM_014799218.1"/>
</dbReference>
<evidence type="ECO:0000256" key="2">
    <source>
        <dbReference type="ARBA" id="ARBA00022603"/>
    </source>
</evidence>
<dbReference type="HOGENOM" id="CLU_031738_0_0_1"/>
<dbReference type="GeneID" id="26306067"/>
<gene>
    <name evidence="9" type="ORF">PAN0_016c5277</name>
</gene>
<reference evidence="10" key="1">
    <citation type="journal article" date="2014" name="Genome Announc.">
        <title>Draft Genome Sequence of the Yeast Pseudozyma antarctica Type Strain JCM10317, a Producer of the Glycolipid Biosurfactants, Mannosylerythritol Lipids.</title>
        <authorList>
            <person name="Saika A."/>
            <person name="Koike H."/>
            <person name="Hori T."/>
            <person name="Fukuoka T."/>
            <person name="Sato S."/>
            <person name="Habe H."/>
            <person name="Kitamoto D."/>
            <person name="Morita T."/>
        </authorList>
    </citation>
    <scope>NUCLEOTIDE SEQUENCE [LARGE SCALE GENOMIC DNA]</scope>
    <source>
        <strain evidence="10">JCM 10317</strain>
    </source>
</reference>
<feature type="compositionally biased region" description="Polar residues" evidence="8">
    <location>
        <begin position="216"/>
        <end position="226"/>
    </location>
</feature>
<feature type="binding site" evidence="7">
    <location>
        <position position="48"/>
    </location>
    <ligand>
        <name>Mg(2+)</name>
        <dbReference type="ChEBI" id="CHEBI:18420"/>
    </ligand>
</feature>
<dbReference type="PANTHER" id="PTHR22809">
    <property type="entry name" value="METHYLTRANSFERASE-RELATED"/>
    <property type="match status" value="1"/>
</dbReference>
<evidence type="ECO:0000313" key="9">
    <source>
        <dbReference type="EMBL" id="GAK67051.1"/>
    </source>
</evidence>
<protein>
    <submittedName>
        <fullName evidence="9">Arf/Sar family protein</fullName>
    </submittedName>
</protein>
<dbReference type="SUPFAM" id="SSF53335">
    <property type="entry name" value="S-adenosyl-L-methionine-dependent methyltransferases"/>
    <property type="match status" value="1"/>
</dbReference>
<dbReference type="PROSITE" id="PS51417">
    <property type="entry name" value="ARF"/>
    <property type="match status" value="1"/>
</dbReference>
<dbReference type="Gene3D" id="3.40.50.150">
    <property type="entry name" value="Vaccinia Virus protein VP39"/>
    <property type="match status" value="1"/>
</dbReference>
<dbReference type="GO" id="GO:0032259">
    <property type="term" value="P:methylation"/>
    <property type="evidence" value="ECO:0007669"/>
    <property type="project" value="UniProtKB-KW"/>
</dbReference>
<name>A0A081CK55_PSEA2</name>
<dbReference type="SUPFAM" id="SSF52540">
    <property type="entry name" value="P-loop containing nucleoside triphosphate hydrolases"/>
    <property type="match status" value="1"/>
</dbReference>
<evidence type="ECO:0000256" key="3">
    <source>
        <dbReference type="ARBA" id="ARBA00022679"/>
    </source>
</evidence>
<evidence type="ECO:0000256" key="4">
    <source>
        <dbReference type="ARBA" id="ARBA00022741"/>
    </source>
</evidence>
<dbReference type="EMBL" id="DF830083">
    <property type="protein sequence ID" value="GAK67051.1"/>
    <property type="molecule type" value="Genomic_DNA"/>
</dbReference>
<dbReference type="SMART" id="SM00178">
    <property type="entry name" value="SAR"/>
    <property type="match status" value="1"/>
</dbReference>
<dbReference type="GO" id="GO:0008173">
    <property type="term" value="F:RNA methyltransferase activity"/>
    <property type="evidence" value="ECO:0007669"/>
    <property type="project" value="UniProtKB-ARBA"/>
</dbReference>
<dbReference type="NCBIfam" id="TIGR00231">
    <property type="entry name" value="small_GTP"/>
    <property type="match status" value="1"/>
</dbReference>
<dbReference type="GO" id="GO:0008757">
    <property type="term" value="F:S-adenosylmethionine-dependent methyltransferase activity"/>
    <property type="evidence" value="ECO:0007669"/>
    <property type="project" value="UniProtKB-ARBA"/>
</dbReference>
<dbReference type="Proteomes" id="UP000053758">
    <property type="component" value="Unassembled WGS sequence"/>
</dbReference>
<dbReference type="InterPro" id="IPR026113">
    <property type="entry name" value="METTL2/6/8-like"/>
</dbReference>
<evidence type="ECO:0000256" key="5">
    <source>
        <dbReference type="ARBA" id="ARBA00023134"/>
    </source>
</evidence>
<evidence type="ECO:0000313" key="10">
    <source>
        <dbReference type="Proteomes" id="UP000053758"/>
    </source>
</evidence>
<feature type="binding site" evidence="6">
    <location>
        <position position="70"/>
    </location>
    <ligand>
        <name>GTP</name>
        <dbReference type="ChEBI" id="CHEBI:37565"/>
    </ligand>
</feature>
<dbReference type="FunFam" id="3.40.50.300:FF:000728">
    <property type="entry name" value="ADP-ribosylation factor-like protein 5"/>
    <property type="match status" value="1"/>
</dbReference>
<dbReference type="CDD" id="cd04153">
    <property type="entry name" value="Arl5_Arl8"/>
    <property type="match status" value="1"/>
</dbReference>
<feature type="binding site" evidence="7">
    <location>
        <position position="31"/>
    </location>
    <ligand>
        <name>Mg(2+)</name>
        <dbReference type="ChEBI" id="CHEBI:18420"/>
    </ligand>
</feature>
<dbReference type="PANTHER" id="PTHR22809:SF5">
    <property type="entry name" value="TRNA N(3)-METHYLCYTIDINE METHYLTRANSFERASE METTL6"/>
    <property type="match status" value="1"/>
</dbReference>
<evidence type="ECO:0000256" key="6">
    <source>
        <dbReference type="PIRSR" id="PIRSR606689-1"/>
    </source>
</evidence>
<sequence>MGVAFSSLWSSLFGSKELKICILGLDNAGKTTLMYKMTLGSVVSTAPTVGSNTEQFEYKNLKFMLWDVGGQTSLRTSWTSYLASTDAVIFVLDSNDRERVNLARDELHRIGQDEQVLKAPILVWANKQDIKGAMTPAEISESLALTAFRERTWQIFGCSALTGKGLTEGLDWLAHTLGAKARKGWAVGKGSERGGERRLHSSKKNPSQGLPKKPCSRTNTSDTTGALGSMSEPVDAAPHESRPEQPEVEATISTLLAQNRRTATAFTVTKHSNDAAKNWDKFYKNHADKFFKDRHWTSREFGSAVASTSNKPEDDRGEETELVSADVAGQGSAVLLEVGCGVGNMLYPLLEANEALRVHCCDFSQRAVDMVRSHPRYDAARVNAFVFDLTSSQPSLASFLRTEPYNAWPAPTTVSLIFVLSAIPPHLHLEVLKSLADLLAANPGGGHILFRDYAYGDLSQVRYHTKKDAAWAEPSLLSDEPGQNWYRRGDNTFNYFFQPHELDALAGKLGLQGEAHLLRRTAVNRKSEVNMQRRFVQAKWFVPPRT</sequence>
<dbReference type="GO" id="GO:0046872">
    <property type="term" value="F:metal ion binding"/>
    <property type="evidence" value="ECO:0007669"/>
    <property type="project" value="UniProtKB-KW"/>
</dbReference>
<keyword evidence="7" id="KW-0460">Magnesium</keyword>
<keyword evidence="2" id="KW-0489">Methyltransferase</keyword>
<dbReference type="SMART" id="SM00177">
    <property type="entry name" value="ARF"/>
    <property type="match status" value="1"/>
</dbReference>
<keyword evidence="3" id="KW-0808">Transferase</keyword>
<keyword evidence="4 6" id="KW-0547">Nucleotide-binding</keyword>
<dbReference type="CDD" id="cd02440">
    <property type="entry name" value="AdoMet_MTases"/>
    <property type="match status" value="1"/>
</dbReference>
<dbReference type="InterPro" id="IPR006689">
    <property type="entry name" value="Small_GTPase_ARF/SAR"/>
</dbReference>
<keyword evidence="10" id="KW-1185">Reference proteome</keyword>
<dbReference type="GO" id="GO:0003924">
    <property type="term" value="F:GTPase activity"/>
    <property type="evidence" value="ECO:0007669"/>
    <property type="project" value="InterPro"/>
</dbReference>
<feature type="binding site" evidence="6">
    <location>
        <begin position="126"/>
        <end position="129"/>
    </location>
    <ligand>
        <name>GTP</name>
        <dbReference type="ChEBI" id="CHEBI:37565"/>
    </ligand>
</feature>
<organism evidence="9 10">
    <name type="scientific">Pseudozyma antarctica</name>
    <name type="common">Yeast</name>
    <name type="synonym">Candida antarctica</name>
    <dbReference type="NCBI Taxonomy" id="84753"/>
    <lineage>
        <taxon>Eukaryota</taxon>
        <taxon>Fungi</taxon>
        <taxon>Dikarya</taxon>
        <taxon>Basidiomycota</taxon>
        <taxon>Ustilaginomycotina</taxon>
        <taxon>Ustilaginomycetes</taxon>
        <taxon>Ustilaginales</taxon>
        <taxon>Ustilaginaceae</taxon>
        <taxon>Moesziomyces</taxon>
    </lineage>
</organism>
<dbReference type="Pfam" id="PF00025">
    <property type="entry name" value="Arf"/>
    <property type="match status" value="1"/>
</dbReference>
<dbReference type="InterPro" id="IPR005225">
    <property type="entry name" value="Small_GTP-bd"/>
</dbReference>
<dbReference type="Pfam" id="PF13489">
    <property type="entry name" value="Methyltransf_23"/>
    <property type="match status" value="1"/>
</dbReference>
<dbReference type="Gene3D" id="3.40.50.300">
    <property type="entry name" value="P-loop containing nucleotide triphosphate hydrolases"/>
    <property type="match status" value="1"/>
</dbReference>
<accession>A0A081CK55</accession>
<feature type="binding site" evidence="6">
    <location>
        <begin position="24"/>
        <end position="31"/>
    </location>
    <ligand>
        <name>GTP</name>
        <dbReference type="ChEBI" id="CHEBI:37565"/>
    </ligand>
</feature>
<keyword evidence="5 6" id="KW-0342">GTP-binding</keyword>